<dbReference type="EMBL" id="LMWJ01000008">
    <property type="protein sequence ID" value="KUM77153.1"/>
    <property type="molecule type" value="Genomic_DNA"/>
</dbReference>
<dbReference type="AlphaFoldDB" id="A0A117PCG9"/>
<evidence type="ECO:0000313" key="1">
    <source>
        <dbReference type="EMBL" id="KUM77153.1"/>
    </source>
</evidence>
<protein>
    <submittedName>
        <fullName evidence="1">Uncharacterized protein</fullName>
    </submittedName>
</protein>
<comment type="caution">
    <text evidence="1">The sequence shown here is derived from an EMBL/GenBank/DDBJ whole genome shotgun (WGS) entry which is preliminary data.</text>
</comment>
<keyword evidence="2" id="KW-1185">Reference proteome</keyword>
<proteinExistence type="predicted"/>
<dbReference type="STRING" id="146536.AQI70_14580"/>
<name>A0A117PCG9_9ACTN</name>
<accession>A0A117PCG9</accession>
<evidence type="ECO:0000313" key="2">
    <source>
        <dbReference type="Proteomes" id="UP000054024"/>
    </source>
</evidence>
<sequence>MRHATTALVAGLMRKEEFSGRTLEEAMARYVISPTLAARTAAVHCSVTGRLAAPGVVELRCTTRLDGLTEPFALKHTYTFPLLDEVRESGLVLRPETPAGTSEILVALKDGAKSYVNVAVHDDEGYMLYSSVLTYDRRGEVRPYVPVIPDKFTSPLSLGKAELGEAVDERGHRVLRLVLELEELTGPAVVKVGYNTLGIQEVRRFEAGPADPVVVSDLLLENNPELLPGEWVIGATDAEDRMLVNGIVRVAPMGGPRGATA</sequence>
<gene>
    <name evidence="1" type="ORF">AQI70_14580</name>
</gene>
<dbReference type="RefSeq" id="WP_062148878.1">
    <property type="nucleotide sequence ID" value="NZ_KQ947987.1"/>
</dbReference>
<reference evidence="1 2" key="1">
    <citation type="submission" date="2015-10" db="EMBL/GenBank/DDBJ databases">
        <title>Draft genome sequence of Streptomyces curacoi DSM 40107, type strain for the species Streptomyces curacoi.</title>
        <authorList>
            <person name="Ruckert C."/>
            <person name="Winkler A."/>
            <person name="Kalinowski J."/>
            <person name="Kampfer P."/>
            <person name="Glaeser S."/>
        </authorList>
    </citation>
    <scope>NUCLEOTIDE SEQUENCE [LARGE SCALE GENOMIC DNA]</scope>
    <source>
        <strain evidence="1 2">DSM 40107</strain>
    </source>
</reference>
<dbReference type="Pfam" id="PF19369">
    <property type="entry name" value="DUF5944"/>
    <property type="match status" value="1"/>
</dbReference>
<dbReference type="OrthoDB" id="9554053at2"/>
<dbReference type="InterPro" id="IPR045988">
    <property type="entry name" value="DUF5944"/>
</dbReference>
<organism evidence="1 2">
    <name type="scientific">Streptomyces curacoi</name>
    <dbReference type="NCBI Taxonomy" id="146536"/>
    <lineage>
        <taxon>Bacteria</taxon>
        <taxon>Bacillati</taxon>
        <taxon>Actinomycetota</taxon>
        <taxon>Actinomycetes</taxon>
        <taxon>Kitasatosporales</taxon>
        <taxon>Streptomycetaceae</taxon>
        <taxon>Streptomyces</taxon>
    </lineage>
</organism>
<dbReference type="Proteomes" id="UP000054024">
    <property type="component" value="Unassembled WGS sequence"/>
</dbReference>